<dbReference type="InterPro" id="IPR008258">
    <property type="entry name" value="Transglycosylase_SLT_dom_1"/>
</dbReference>
<dbReference type="EMBL" id="CP011159">
    <property type="protein sequence ID" value="ANB92580.1"/>
    <property type="molecule type" value="Genomic_DNA"/>
</dbReference>
<dbReference type="Proteomes" id="UP000255102">
    <property type="component" value="Unassembled WGS sequence"/>
</dbReference>
<reference evidence="3 5" key="1">
    <citation type="submission" date="2015-04" db="EMBL/GenBank/DDBJ databases">
        <authorList>
            <person name="Calcutt M.J."/>
            <person name="Foecking M.F."/>
        </authorList>
    </citation>
    <scope>NUCLEOTIDE SEQUENCE [LARGE SCALE GENOMIC DNA]</scope>
    <source>
        <strain evidence="3 5">199/55</strain>
        <plasmid evidence="3">pMOV1</plasmid>
        <plasmid evidence="5">pmov1</plasmid>
    </source>
</reference>
<gene>
    <name evidence="3" type="ORF">MOVS_10875</name>
    <name evidence="4" type="ORF">NCTC11227_02241</name>
</gene>
<feature type="signal peptide" evidence="1">
    <location>
        <begin position="1"/>
        <end position="24"/>
    </location>
</feature>
<accession>A0A378QCN4</accession>
<reference evidence="4 6" key="2">
    <citation type="submission" date="2018-06" db="EMBL/GenBank/DDBJ databases">
        <authorList>
            <consortium name="Pathogen Informatics"/>
            <person name="Doyle S."/>
        </authorList>
    </citation>
    <scope>NUCLEOTIDE SEQUENCE [LARGE SCALE GENOMIC DNA]</scope>
    <source>
        <strain evidence="4 6">NCTC11227</strain>
    </source>
</reference>
<evidence type="ECO:0000313" key="5">
    <source>
        <dbReference type="Proteomes" id="UP000076765"/>
    </source>
</evidence>
<dbReference type="Gene3D" id="1.10.530.10">
    <property type="match status" value="1"/>
</dbReference>
<dbReference type="RefSeq" id="WP_084260758.1">
    <property type="nucleotide sequence ID" value="NZ_UGPW01000002.1"/>
</dbReference>
<evidence type="ECO:0000259" key="2">
    <source>
        <dbReference type="Pfam" id="PF01464"/>
    </source>
</evidence>
<keyword evidence="5" id="KW-1185">Reference proteome</keyword>
<dbReference type="CDD" id="cd13400">
    <property type="entry name" value="LT_IagB-like"/>
    <property type="match status" value="1"/>
</dbReference>
<organism evidence="4 6">
    <name type="scientific">Moraxella ovis</name>
    <dbReference type="NCBI Taxonomy" id="29433"/>
    <lineage>
        <taxon>Bacteria</taxon>
        <taxon>Pseudomonadati</taxon>
        <taxon>Pseudomonadota</taxon>
        <taxon>Gammaproteobacteria</taxon>
        <taxon>Moraxellales</taxon>
        <taxon>Moraxellaceae</taxon>
        <taxon>Moraxella</taxon>
    </lineage>
</organism>
<dbReference type="SUPFAM" id="SSF53955">
    <property type="entry name" value="Lysozyme-like"/>
    <property type="match status" value="1"/>
</dbReference>
<dbReference type="Proteomes" id="UP000076765">
    <property type="component" value="Plasmid pMOV1"/>
</dbReference>
<geneLocation type="plasmid" evidence="3">
    <name>pMOV1</name>
</geneLocation>
<evidence type="ECO:0000256" key="1">
    <source>
        <dbReference type="SAM" id="SignalP"/>
    </source>
</evidence>
<proteinExistence type="predicted"/>
<dbReference type="InterPro" id="IPR023346">
    <property type="entry name" value="Lysozyme-like_dom_sf"/>
</dbReference>
<feature type="chain" id="PRO_5016746665" evidence="1">
    <location>
        <begin position="25"/>
        <end position="191"/>
    </location>
</feature>
<dbReference type="Pfam" id="PF01464">
    <property type="entry name" value="SLT"/>
    <property type="match status" value="1"/>
</dbReference>
<evidence type="ECO:0000313" key="3">
    <source>
        <dbReference type="EMBL" id="ANB92580.1"/>
    </source>
</evidence>
<dbReference type="KEGG" id="moi:MOVS_10875"/>
<evidence type="ECO:0000313" key="6">
    <source>
        <dbReference type="Proteomes" id="UP000255102"/>
    </source>
</evidence>
<keyword evidence="3" id="KW-0614">Plasmid</keyword>
<feature type="domain" description="Transglycosylase SLT" evidence="2">
    <location>
        <begin position="26"/>
        <end position="129"/>
    </location>
</feature>
<geneLocation type="plasmid" evidence="5">
    <name>pmov1</name>
</geneLocation>
<protein>
    <submittedName>
        <fullName evidence="4">Invasion protein IagB</fullName>
    </submittedName>
</protein>
<dbReference type="AlphaFoldDB" id="A0A378QCN4"/>
<name>A0A378QCN4_9GAMM</name>
<sequence length="191" mass="20856">MKIKYAFFALVLTLGMVIGSQAKAACWNEAGAKYGIDPLLLMAIGWKESRGNPNAVGPPLKDGNVALGLMQINTIHLPNLRRHGINRSDLFNPCISVHVGASVLRDCINKFGEIWRAVGCYYGGPHSKAYNAMAGYSKDVQGYYASYVKMFRPQAPQNAVSQPITGVSYAPQIIHPNKVDISNLELVLFSD</sequence>
<dbReference type="EMBL" id="UGPW01000002">
    <property type="protein sequence ID" value="STY98565.1"/>
    <property type="molecule type" value="Genomic_DNA"/>
</dbReference>
<keyword evidence="1" id="KW-0732">Signal</keyword>
<evidence type="ECO:0000313" key="4">
    <source>
        <dbReference type="EMBL" id="STY98565.1"/>
    </source>
</evidence>